<dbReference type="SMART" id="SM00589">
    <property type="entry name" value="PRY"/>
    <property type="match status" value="1"/>
</dbReference>
<dbReference type="Pfam" id="PF13765">
    <property type="entry name" value="PRY"/>
    <property type="match status" value="1"/>
</dbReference>
<evidence type="ECO:0000256" key="3">
    <source>
        <dbReference type="ARBA" id="ARBA00034460"/>
    </source>
</evidence>
<dbReference type="SMART" id="SM00449">
    <property type="entry name" value="SPRY"/>
    <property type="match status" value="1"/>
</dbReference>
<dbReference type="InterPro" id="IPR043136">
    <property type="entry name" value="B30.2/SPRY_sf"/>
</dbReference>
<keyword evidence="2" id="KW-0528">Neurotoxin</keyword>
<reference evidence="6" key="1">
    <citation type="submission" date="2025-08" db="UniProtKB">
        <authorList>
            <consortium name="Ensembl"/>
        </authorList>
    </citation>
    <scope>IDENTIFICATION</scope>
</reference>
<dbReference type="FunFam" id="2.60.120.920:FF:000004">
    <property type="entry name" value="Butyrophilin subfamily 1 member A1"/>
    <property type="match status" value="1"/>
</dbReference>
<evidence type="ECO:0000256" key="2">
    <source>
        <dbReference type="ARBA" id="ARBA00022699"/>
    </source>
</evidence>
<accession>A0A8D0DSX4</accession>
<dbReference type="Ensembl" id="ENSSMRT00000024921.1">
    <property type="protein sequence ID" value="ENSSMRP00000021262.1"/>
    <property type="gene ID" value="ENSSMRG00000016549.1"/>
</dbReference>
<evidence type="ECO:0000256" key="4">
    <source>
        <dbReference type="SAM" id="Coils"/>
    </source>
</evidence>
<dbReference type="InterPro" id="IPR003877">
    <property type="entry name" value="SPRY_dom"/>
</dbReference>
<feature type="coiled-coil region" evidence="4">
    <location>
        <begin position="64"/>
        <end position="99"/>
    </location>
</feature>
<dbReference type="AlphaFoldDB" id="A0A8D0DSX4"/>
<dbReference type="InterPro" id="IPR006574">
    <property type="entry name" value="PRY"/>
</dbReference>
<evidence type="ECO:0000259" key="5">
    <source>
        <dbReference type="PROSITE" id="PS50188"/>
    </source>
</evidence>
<keyword evidence="2" id="KW-0800">Toxin</keyword>
<dbReference type="InterPro" id="IPR050143">
    <property type="entry name" value="TRIM/RBCC"/>
</dbReference>
<feature type="domain" description="B30.2/SPRY" evidence="5">
    <location>
        <begin position="148"/>
        <end position="350"/>
    </location>
</feature>
<evidence type="ECO:0000313" key="7">
    <source>
        <dbReference type="Proteomes" id="UP000694421"/>
    </source>
</evidence>
<sequence>MKISTAQVWDWAHAQFRVFSSLDASREQVPDKLRTQACPTIMPCCLDKVHSQKQRIETEFTKLYTFLEEEQQKLLERLKKEEREVLKRLHTNLVALTENSTLLRHLLAEMKERSQVPAAVLLKVSGALRLLKTVTLQEPEVVPTELKNIYNIPCIDIIQMLTAFKVDVSLDPSTAHPSLLVSEDKKSVKYRRVRQKPRPGEDNTKRFDTYVVVLGSERFTSGRHYWEVEVGTSLEWDVGVCRESVNRKGQYLALSPLTGFWRLWLRNGNEYKTVISRPTLVPMSMKPTRVGIFLDYLGGEVSFYNVTDRTHIYTYIGTFYGPLRAFFSPSRQQRRGKTHPLIIIPGPQRDTSRVWKKQKRRTAQEGVL</sequence>
<name>A0A8D0DSX4_SALMN</name>
<evidence type="ECO:0000256" key="1">
    <source>
        <dbReference type="ARBA" id="ARBA00009651"/>
    </source>
</evidence>
<dbReference type="InterPro" id="IPR013320">
    <property type="entry name" value="ConA-like_dom_sf"/>
</dbReference>
<dbReference type="InterPro" id="IPR001870">
    <property type="entry name" value="B30.2/SPRY"/>
</dbReference>
<dbReference type="GeneTree" id="ENSGT00940000154126"/>
<dbReference type="OMA" id="VYNIPCL"/>
<dbReference type="Proteomes" id="UP000694421">
    <property type="component" value="Unplaced"/>
</dbReference>
<dbReference type="PRINTS" id="PR01407">
    <property type="entry name" value="BUTYPHLNCDUF"/>
</dbReference>
<keyword evidence="4" id="KW-0175">Coiled coil</keyword>
<proteinExistence type="inferred from homology"/>
<protein>
    <recommendedName>
        <fullName evidence="5">B30.2/SPRY domain-containing protein</fullName>
    </recommendedName>
</protein>
<dbReference type="InterPro" id="IPR003879">
    <property type="entry name" value="Butyrophylin_SPRY"/>
</dbReference>
<dbReference type="PANTHER" id="PTHR24103">
    <property type="entry name" value="E3 UBIQUITIN-PROTEIN LIGASE TRIM"/>
    <property type="match status" value="1"/>
</dbReference>
<reference evidence="6" key="2">
    <citation type="submission" date="2025-09" db="UniProtKB">
        <authorList>
            <consortium name="Ensembl"/>
        </authorList>
    </citation>
    <scope>IDENTIFICATION</scope>
</reference>
<evidence type="ECO:0000313" key="6">
    <source>
        <dbReference type="Ensembl" id="ENSSMRP00000021262.1"/>
    </source>
</evidence>
<dbReference type="SUPFAM" id="SSF49899">
    <property type="entry name" value="Concanavalin A-like lectins/glucanases"/>
    <property type="match status" value="1"/>
</dbReference>
<dbReference type="Pfam" id="PF00622">
    <property type="entry name" value="SPRY"/>
    <property type="match status" value="1"/>
</dbReference>
<comment type="similarity">
    <text evidence="1">Belongs to the ohanin/vespryn family.</text>
</comment>
<keyword evidence="7" id="KW-1185">Reference proteome</keyword>
<organism evidence="6 7">
    <name type="scientific">Salvator merianae</name>
    <name type="common">Argentine black and white tegu</name>
    <name type="synonym">Tupinambis merianae</name>
    <dbReference type="NCBI Taxonomy" id="96440"/>
    <lineage>
        <taxon>Eukaryota</taxon>
        <taxon>Metazoa</taxon>
        <taxon>Chordata</taxon>
        <taxon>Craniata</taxon>
        <taxon>Vertebrata</taxon>
        <taxon>Euteleostomi</taxon>
        <taxon>Lepidosauria</taxon>
        <taxon>Squamata</taxon>
        <taxon>Bifurcata</taxon>
        <taxon>Unidentata</taxon>
        <taxon>Episquamata</taxon>
        <taxon>Laterata</taxon>
        <taxon>Teiioidea</taxon>
        <taxon>Teiidae</taxon>
        <taxon>Salvator</taxon>
    </lineage>
</organism>
<dbReference type="Gene3D" id="2.60.120.920">
    <property type="match status" value="1"/>
</dbReference>
<comment type="function">
    <text evidence="3">Neurotoxin that produces dose-dependent hypolocomotion and hyperalgesia in mice. May directly act on the central nervous system, as it is 6500-fold more potent when administered intracerebroventricularly than intraperitoneal.</text>
</comment>
<dbReference type="PROSITE" id="PS50188">
    <property type="entry name" value="B302_SPRY"/>
    <property type="match status" value="1"/>
</dbReference>